<reference evidence="1 2" key="1">
    <citation type="journal article" date="2024" name="Chem. Sci.">
        <title>Discovery of megapolipeptins by genome mining of a Burkholderiales bacteria collection.</title>
        <authorList>
            <person name="Paulo B.S."/>
            <person name="Recchia M.J.J."/>
            <person name="Lee S."/>
            <person name="Fergusson C.H."/>
            <person name="Romanowski S.B."/>
            <person name="Hernandez A."/>
            <person name="Krull N."/>
            <person name="Liu D.Y."/>
            <person name="Cavanagh H."/>
            <person name="Bos A."/>
            <person name="Gray C.A."/>
            <person name="Murphy B.T."/>
            <person name="Linington R.G."/>
            <person name="Eustaquio A.S."/>
        </authorList>
    </citation>
    <scope>NUCLEOTIDE SEQUENCE [LARGE SCALE GENOMIC DNA]</scope>
    <source>
        <strain evidence="1 2">RL18-126-BIB-B</strain>
    </source>
</reference>
<dbReference type="EMBL" id="JAQQDW010000037">
    <property type="protein sequence ID" value="MFM0105532.1"/>
    <property type="molecule type" value="Genomic_DNA"/>
</dbReference>
<gene>
    <name evidence="1" type="ORF">PQR01_19075</name>
</gene>
<sequence length="295" mass="30263">MTNQIDGSRGAADAQHWLALEGKVCVVSGAAGGIGSAIAQVLGNAGARLALLDRDEEKCRALAQSLNANGVEALALACDIGDIDSVRGAVIGVESALGVADVLVNNAGLLRPGGIEEIGLDAWNAMLRVNLTGYMLCSQQFGHGMLKQGAGAIVHVASVAAHHPQTYSGAYSPGKAGVAMLSKQLAAEWGPRGIRSNTVCPGMIRTPLSAAFYEHGDIERRRSAMTASRRIGEPGDIADVVAFLASARAAYVNGAEIVVDGGLESMLMDLVPRPGFEATAAAPVARQALAQGRAS</sequence>
<name>A0ACC7NDK4_9BURK</name>
<comment type="caution">
    <text evidence="1">The sequence shown here is derived from an EMBL/GenBank/DDBJ whole genome shotgun (WGS) entry which is preliminary data.</text>
</comment>
<protein>
    <submittedName>
        <fullName evidence="1">SDR family NAD(P)-dependent oxidoreductase</fullName>
    </submittedName>
</protein>
<evidence type="ECO:0000313" key="2">
    <source>
        <dbReference type="Proteomes" id="UP001629235"/>
    </source>
</evidence>
<organism evidence="1 2">
    <name type="scientific">Paraburkholderia rhynchosiae</name>
    <dbReference type="NCBI Taxonomy" id="487049"/>
    <lineage>
        <taxon>Bacteria</taxon>
        <taxon>Pseudomonadati</taxon>
        <taxon>Pseudomonadota</taxon>
        <taxon>Betaproteobacteria</taxon>
        <taxon>Burkholderiales</taxon>
        <taxon>Burkholderiaceae</taxon>
        <taxon>Paraburkholderia</taxon>
    </lineage>
</organism>
<accession>A0ACC7NDK4</accession>
<proteinExistence type="predicted"/>
<keyword evidence="2" id="KW-1185">Reference proteome</keyword>
<dbReference type="Proteomes" id="UP001629235">
    <property type="component" value="Unassembled WGS sequence"/>
</dbReference>
<evidence type="ECO:0000313" key="1">
    <source>
        <dbReference type="EMBL" id="MFM0105532.1"/>
    </source>
</evidence>